<accession>A0ABN5ZJS1</accession>
<reference evidence="5 6" key="1">
    <citation type="journal article" date="2019" name="Emerg. Microbes Infect.">
        <title>Comprehensive subspecies identification of 175 nontuberculous mycobacteria species based on 7547 genomic profiles.</title>
        <authorList>
            <person name="Matsumoto Y."/>
            <person name="Kinjo T."/>
            <person name="Motooka D."/>
            <person name="Nabeya D."/>
            <person name="Jung N."/>
            <person name="Uechi K."/>
            <person name="Horii T."/>
            <person name="Iida T."/>
            <person name="Fujita J."/>
            <person name="Nakamura S."/>
        </authorList>
    </citation>
    <scope>NUCLEOTIDE SEQUENCE [LARGE SCALE GENOMIC DNA]</scope>
    <source>
        <strain evidence="5 6">JCM 15653</strain>
    </source>
</reference>
<name>A0ABN5ZJS1_9MYCO</name>
<dbReference type="InterPro" id="IPR027787">
    <property type="entry name" value="Alpha/beta-hydrolase_catalytic"/>
</dbReference>
<evidence type="ECO:0000259" key="3">
    <source>
        <dbReference type="Pfam" id="PF10081"/>
    </source>
</evidence>
<organism evidence="5 6">
    <name type="scientific">Mycolicibacterium boenickei</name>
    <dbReference type="NCBI Taxonomy" id="146017"/>
    <lineage>
        <taxon>Bacteria</taxon>
        <taxon>Bacillati</taxon>
        <taxon>Actinomycetota</taxon>
        <taxon>Actinomycetes</taxon>
        <taxon>Mycobacteriales</taxon>
        <taxon>Mycobacteriaceae</taxon>
        <taxon>Mycolicibacterium</taxon>
    </lineage>
</organism>
<protein>
    <recommendedName>
        <fullName evidence="7">Alpha/beta-hydrolase family protein</fullName>
    </recommendedName>
</protein>
<gene>
    <name evidence="5" type="ORF">MBOE_47680</name>
</gene>
<evidence type="ECO:0000256" key="2">
    <source>
        <dbReference type="SAM" id="Phobius"/>
    </source>
</evidence>
<evidence type="ECO:0000313" key="5">
    <source>
        <dbReference type="EMBL" id="BBX93119.1"/>
    </source>
</evidence>
<evidence type="ECO:0008006" key="7">
    <source>
        <dbReference type="Google" id="ProtNLM"/>
    </source>
</evidence>
<keyword evidence="2" id="KW-1133">Transmembrane helix</keyword>
<dbReference type="RefSeq" id="WP_407665950.1">
    <property type="nucleotide sequence ID" value="NZ_AP022579.1"/>
</dbReference>
<dbReference type="Pfam" id="PF10081">
    <property type="entry name" value="Abhydrolase_9"/>
    <property type="match status" value="1"/>
</dbReference>
<keyword evidence="2" id="KW-0812">Transmembrane</keyword>
<feature type="transmembrane region" description="Helical" evidence="2">
    <location>
        <begin position="45"/>
        <end position="67"/>
    </location>
</feature>
<feature type="region of interest" description="Disordered" evidence="1">
    <location>
        <begin position="204"/>
        <end position="228"/>
    </location>
</feature>
<dbReference type="InterPro" id="IPR027788">
    <property type="entry name" value="Alpha/beta-hydrolase_N_dom"/>
</dbReference>
<keyword evidence="2" id="KW-0472">Membrane</keyword>
<feature type="domain" description="Alpha/beta-hydrolase catalytic" evidence="3">
    <location>
        <begin position="262"/>
        <end position="548"/>
    </location>
</feature>
<feature type="transmembrane region" description="Helical" evidence="2">
    <location>
        <begin position="87"/>
        <end position="106"/>
    </location>
</feature>
<feature type="transmembrane region" description="Helical" evidence="2">
    <location>
        <begin position="20"/>
        <end position="38"/>
    </location>
</feature>
<feature type="transmembrane region" description="Helical" evidence="2">
    <location>
        <begin position="127"/>
        <end position="149"/>
    </location>
</feature>
<sequence>MLRALRGSSIPSRVGVAARTLHPVGLAVALLFFAWSMSPSLLPRAWYLQGVATGISVGIGYGLGRAIAWLVRRCGIRPQWSSGTRRIGWWALAGTAVVVVPTFLVLGSWWQQILRDLIGMPRTERSFYLLVLLIAVVIAIGLVVIGRGLRWATNRLTDVGGRVVPAPAARLTAVVIVVALVVMGLDGALHRGLLSMAERSAEAADKSTAEGVTQPNAPERSGSPASAQAWDTLGREGRSFVAGGPSAQQISTVTTQPALTPIRVYAGRTSADSVSGIAEQVVAELHRTHAFERKVLAVVTTTGRGWVNPNVAAALEYVNGGDTAIASMQYSFLPSALSFIADRETPPLAGQALFEAVHRVWATLPEAKRPKLVVFGESLGSFGGQSAFASGADIVARTDGALLVGTPNFAQPWGRITANRDAGSFERLPVVDRGRHIRFASRTSDVNLPGPWEFPRVVFWQHASDPITWWSFDLLLHRPDWLREPLGPDVDPGMRWLPFVTFWQVTLDMIFSADVPYGYGHAFGPDAADLWVDILAPRPWDPALTDRIQDAIARSDQSG</sequence>
<feature type="transmembrane region" description="Helical" evidence="2">
    <location>
        <begin position="169"/>
        <end position="189"/>
    </location>
</feature>
<feature type="domain" description="Alpha/beta-hydrolase N-terminal" evidence="4">
    <location>
        <begin position="37"/>
        <end position="245"/>
    </location>
</feature>
<proteinExistence type="predicted"/>
<dbReference type="Proteomes" id="UP000466683">
    <property type="component" value="Chromosome"/>
</dbReference>
<evidence type="ECO:0000259" key="4">
    <source>
        <dbReference type="Pfam" id="PF15420"/>
    </source>
</evidence>
<keyword evidence="6" id="KW-1185">Reference proteome</keyword>
<evidence type="ECO:0000313" key="6">
    <source>
        <dbReference type="Proteomes" id="UP000466683"/>
    </source>
</evidence>
<dbReference type="Pfam" id="PF15420">
    <property type="entry name" value="Abhydrolase_9_N"/>
    <property type="match status" value="1"/>
</dbReference>
<evidence type="ECO:0000256" key="1">
    <source>
        <dbReference type="SAM" id="MobiDB-lite"/>
    </source>
</evidence>
<dbReference type="EMBL" id="AP022579">
    <property type="protein sequence ID" value="BBX93119.1"/>
    <property type="molecule type" value="Genomic_DNA"/>
</dbReference>